<dbReference type="Proteomes" id="UP000321750">
    <property type="component" value="Unassembled WGS sequence"/>
</dbReference>
<reference evidence="2 3" key="1">
    <citation type="submission" date="2019-07" db="EMBL/GenBank/DDBJ databases">
        <title>Whole genome shotgun sequence of Methylobacterium gnaphalii NBRC 107716.</title>
        <authorList>
            <person name="Hosoyama A."/>
            <person name="Uohara A."/>
            <person name="Ohji S."/>
            <person name="Ichikawa N."/>
        </authorList>
    </citation>
    <scope>NUCLEOTIDE SEQUENCE [LARGE SCALE GENOMIC DNA]</scope>
    <source>
        <strain evidence="2 3">NBRC 107716</strain>
    </source>
</reference>
<keyword evidence="1" id="KW-0472">Membrane</keyword>
<evidence type="ECO:0000313" key="3">
    <source>
        <dbReference type="Proteomes" id="UP000321750"/>
    </source>
</evidence>
<comment type="caution">
    <text evidence="2">The sequence shown here is derived from an EMBL/GenBank/DDBJ whole genome shotgun (WGS) entry which is preliminary data.</text>
</comment>
<gene>
    <name evidence="2" type="ORF">MGN01_17410</name>
</gene>
<evidence type="ECO:0000256" key="1">
    <source>
        <dbReference type="SAM" id="Phobius"/>
    </source>
</evidence>
<dbReference type="AlphaFoldDB" id="A0A512JIW8"/>
<sequence length="350" mass="38643">MFGFVGGERAWRGFATSFVATVVLLGVAALGFVAWLDPYGLRVGPGHAPGPIMDKSQRFFYPQIVRSGLYDAAVFGTSTSRLLDPRDLDAAFGARFANLAINRGAPHEEAELARLFLRHVKAKALIFGLDSNWCEPDADQYRHGMPFPAWLYETVSYKSYFRQMSWRTLTMAQGVMLNRFGLAKPKMAANGFTVFTPPEQSYDAKRASAHIHNDDNPLDHIMPAGIDISDPKGPMPALAWLDEMLSDAPPSALKIVAFMPAHVALQPRDGTPRAERERLCKERVARIGAKRGAIVVDFRIPSPVTTDDANYWDALHYRLPVAHRIVDALKAVQTGSGDDPGGFYKVLTAR</sequence>
<feature type="transmembrane region" description="Helical" evidence="1">
    <location>
        <begin position="14"/>
        <end position="36"/>
    </location>
</feature>
<proteinExistence type="predicted"/>
<keyword evidence="1" id="KW-1133">Transmembrane helix</keyword>
<dbReference type="OrthoDB" id="7280567at2"/>
<accession>A0A512JIW8</accession>
<dbReference type="RefSeq" id="WP_147046187.1">
    <property type="nucleotide sequence ID" value="NZ_BJZV01000007.1"/>
</dbReference>
<name>A0A512JIW8_9HYPH</name>
<keyword evidence="3" id="KW-1185">Reference proteome</keyword>
<keyword evidence="1" id="KW-0812">Transmembrane</keyword>
<evidence type="ECO:0000313" key="2">
    <source>
        <dbReference type="EMBL" id="GEP09896.1"/>
    </source>
</evidence>
<organism evidence="2 3">
    <name type="scientific">Methylobacterium gnaphalii</name>
    <dbReference type="NCBI Taxonomy" id="1010610"/>
    <lineage>
        <taxon>Bacteria</taxon>
        <taxon>Pseudomonadati</taxon>
        <taxon>Pseudomonadota</taxon>
        <taxon>Alphaproteobacteria</taxon>
        <taxon>Hyphomicrobiales</taxon>
        <taxon>Methylobacteriaceae</taxon>
        <taxon>Methylobacterium</taxon>
    </lineage>
</organism>
<dbReference type="EMBL" id="BJZV01000007">
    <property type="protein sequence ID" value="GEP09896.1"/>
    <property type="molecule type" value="Genomic_DNA"/>
</dbReference>
<protein>
    <submittedName>
        <fullName evidence="2">Uncharacterized protein</fullName>
    </submittedName>
</protein>